<name>A0A3D8Y265_9BACT</name>
<dbReference type="GO" id="GO:0003964">
    <property type="term" value="F:RNA-directed DNA polymerase activity"/>
    <property type="evidence" value="ECO:0007669"/>
    <property type="project" value="UniProtKB-KW"/>
</dbReference>
<evidence type="ECO:0000256" key="8">
    <source>
        <dbReference type="ARBA" id="ARBA00034120"/>
    </source>
</evidence>
<dbReference type="GO" id="GO:0003723">
    <property type="term" value="F:RNA binding"/>
    <property type="evidence" value="ECO:0007669"/>
    <property type="project" value="InterPro"/>
</dbReference>
<dbReference type="PANTHER" id="PTHR34047">
    <property type="entry name" value="NUCLEAR INTRON MATURASE 1, MITOCHONDRIAL-RELATED"/>
    <property type="match status" value="1"/>
</dbReference>
<dbReference type="InterPro" id="IPR051083">
    <property type="entry name" value="GrpII_Intron_Splice-Mob/Def"/>
</dbReference>
<dbReference type="InterPro" id="IPR000477">
    <property type="entry name" value="RT_dom"/>
</dbReference>
<evidence type="ECO:0000256" key="6">
    <source>
        <dbReference type="ARBA" id="ARBA00022918"/>
    </source>
</evidence>
<comment type="caution">
    <text evidence="11">The sequence shown here is derived from an EMBL/GenBank/DDBJ whole genome shotgun (WGS) entry which is preliminary data.</text>
</comment>
<keyword evidence="7" id="KW-0051">Antiviral defense</keyword>
<dbReference type="Pfam" id="PF00078">
    <property type="entry name" value="RVT_1"/>
    <property type="match status" value="1"/>
</dbReference>
<keyword evidence="4" id="KW-0479">Metal-binding</keyword>
<keyword evidence="5" id="KW-0460">Magnesium</keyword>
<evidence type="ECO:0000256" key="1">
    <source>
        <dbReference type="ARBA" id="ARBA00012493"/>
    </source>
</evidence>
<dbReference type="InterPro" id="IPR030931">
    <property type="entry name" value="Group_II_RT_mat"/>
</dbReference>
<dbReference type="InterPro" id="IPR013597">
    <property type="entry name" value="Mat_intron_G2"/>
</dbReference>
<reference evidence="11 12" key="1">
    <citation type="submission" date="2018-07" db="EMBL/GenBank/DDBJ databases">
        <title>Dyadobacter roseus sp. nov., isolated from rose rhizosphere soil.</title>
        <authorList>
            <person name="Chen L."/>
        </authorList>
    </citation>
    <scope>NUCLEOTIDE SEQUENCE [LARGE SCALE GENOMIC DNA]</scope>
    <source>
        <strain evidence="11 12">RS19</strain>
    </source>
</reference>
<organism evidence="11 12">
    <name type="scientific">Dyadobacter luteus</name>
    <dbReference type="NCBI Taxonomy" id="2259619"/>
    <lineage>
        <taxon>Bacteria</taxon>
        <taxon>Pseudomonadati</taxon>
        <taxon>Bacteroidota</taxon>
        <taxon>Cytophagia</taxon>
        <taxon>Cytophagales</taxon>
        <taxon>Spirosomataceae</taxon>
        <taxon>Dyadobacter</taxon>
    </lineage>
</organism>
<proteinExistence type="inferred from homology"/>
<evidence type="ECO:0000259" key="10">
    <source>
        <dbReference type="PROSITE" id="PS50878"/>
    </source>
</evidence>
<dbReference type="OrthoDB" id="9780724at2"/>
<evidence type="ECO:0000313" key="12">
    <source>
        <dbReference type="Proteomes" id="UP000256373"/>
    </source>
</evidence>
<dbReference type="GO" id="GO:0051607">
    <property type="term" value="P:defense response to virus"/>
    <property type="evidence" value="ECO:0007669"/>
    <property type="project" value="UniProtKB-KW"/>
</dbReference>
<dbReference type="InterPro" id="IPR043502">
    <property type="entry name" value="DNA/RNA_pol_sf"/>
</dbReference>
<evidence type="ECO:0000256" key="4">
    <source>
        <dbReference type="ARBA" id="ARBA00022723"/>
    </source>
</evidence>
<evidence type="ECO:0000313" key="11">
    <source>
        <dbReference type="EMBL" id="REA54793.1"/>
    </source>
</evidence>
<evidence type="ECO:0000256" key="7">
    <source>
        <dbReference type="ARBA" id="ARBA00023118"/>
    </source>
</evidence>
<sequence length="424" mass="48954">MLTAILDIRNITYAVKQVCSNKGASGVDGMQTDELRDFMSTHWSSLKEALQSSNYHPEAVRKVEIPKPRGGTRMLGIPTVKDRLIQQAISQWMSGLWEQDFHPNSYGFRPNRNAHQAVLQAQTYLNEGKTYIVELDLAKFFDVVNHDKLMSLLSRKIADKSTLKLIGKYLRSEMMADGVSSQRVSGTPQGSPLSPLLSNILLNELDVELSKRGLSFVRYADDCSIYVRSRKSAERVMSSITKYIEEVLLLQVNREKSKVGRPMRSTLLGFSFYKTKGKWRIRIADKSVERMKEKLRTLLPRNKSQQVEREMKGLTSVVRGWVQYFQLADLASVCHRLDKLLRSRVRKLFWQKWQKVKTRMRNLIKLRVSKWRAYQWANTSKGASRAAHSPILQRSLSNEVLTKKGLPSFYQTYRNNVETQLRLF</sequence>
<keyword evidence="3 11" id="KW-0548">Nucleotidyltransferase</keyword>
<evidence type="ECO:0000256" key="5">
    <source>
        <dbReference type="ARBA" id="ARBA00022842"/>
    </source>
</evidence>
<dbReference type="NCBIfam" id="TIGR04416">
    <property type="entry name" value="group_II_RT_mat"/>
    <property type="match status" value="1"/>
</dbReference>
<dbReference type="GO" id="GO:0046872">
    <property type="term" value="F:metal ion binding"/>
    <property type="evidence" value="ECO:0007669"/>
    <property type="project" value="UniProtKB-KW"/>
</dbReference>
<dbReference type="PANTHER" id="PTHR34047:SF8">
    <property type="entry name" value="PROTEIN YKFC"/>
    <property type="match status" value="1"/>
</dbReference>
<protein>
    <recommendedName>
        <fullName evidence="1">RNA-directed DNA polymerase</fullName>
        <ecNumber evidence="1">2.7.7.49</ecNumber>
    </recommendedName>
</protein>
<dbReference type="EC" id="2.7.7.49" evidence="1"/>
<comment type="catalytic activity">
    <reaction evidence="9">
        <text>DNA(n) + a 2'-deoxyribonucleoside 5'-triphosphate = DNA(n+1) + diphosphate</text>
        <dbReference type="Rhea" id="RHEA:22508"/>
        <dbReference type="Rhea" id="RHEA-COMP:17339"/>
        <dbReference type="Rhea" id="RHEA-COMP:17340"/>
        <dbReference type="ChEBI" id="CHEBI:33019"/>
        <dbReference type="ChEBI" id="CHEBI:61560"/>
        <dbReference type="ChEBI" id="CHEBI:173112"/>
        <dbReference type="EC" id="2.7.7.49"/>
    </reaction>
</comment>
<dbReference type="CDD" id="cd01651">
    <property type="entry name" value="RT_G2_intron"/>
    <property type="match status" value="1"/>
</dbReference>
<keyword evidence="12" id="KW-1185">Reference proteome</keyword>
<dbReference type="PROSITE" id="PS50878">
    <property type="entry name" value="RT_POL"/>
    <property type="match status" value="1"/>
</dbReference>
<evidence type="ECO:0000256" key="9">
    <source>
        <dbReference type="ARBA" id="ARBA00048173"/>
    </source>
</evidence>
<evidence type="ECO:0000256" key="2">
    <source>
        <dbReference type="ARBA" id="ARBA00022679"/>
    </source>
</evidence>
<dbReference type="EMBL" id="QNUL01000058">
    <property type="protein sequence ID" value="REA54793.1"/>
    <property type="molecule type" value="Genomic_DNA"/>
</dbReference>
<comment type="similarity">
    <text evidence="8">Belongs to the bacterial reverse transcriptase family.</text>
</comment>
<dbReference type="SUPFAM" id="SSF56672">
    <property type="entry name" value="DNA/RNA polymerases"/>
    <property type="match status" value="1"/>
</dbReference>
<dbReference type="RefSeq" id="WP_115834428.1">
    <property type="nucleotide sequence ID" value="NZ_QNUL01000058.1"/>
</dbReference>
<evidence type="ECO:0000256" key="3">
    <source>
        <dbReference type="ARBA" id="ARBA00022695"/>
    </source>
</evidence>
<feature type="domain" description="Reverse transcriptase" evidence="10">
    <location>
        <begin position="46"/>
        <end position="272"/>
    </location>
</feature>
<keyword evidence="6 11" id="KW-0695">RNA-directed DNA polymerase</keyword>
<accession>A0A3D8Y265</accession>
<gene>
    <name evidence="11" type="primary">ltrA</name>
    <name evidence="11" type="ORF">DSL64_28775</name>
</gene>
<dbReference type="PRINTS" id="PR00866">
    <property type="entry name" value="RNADNAPOLMS"/>
</dbReference>
<dbReference type="Pfam" id="PF08388">
    <property type="entry name" value="GIIM"/>
    <property type="match status" value="1"/>
</dbReference>
<dbReference type="AlphaFoldDB" id="A0A3D8Y265"/>
<dbReference type="Proteomes" id="UP000256373">
    <property type="component" value="Unassembled WGS sequence"/>
</dbReference>
<dbReference type="InterPro" id="IPR000123">
    <property type="entry name" value="Reverse_transcriptase_msDNA"/>
</dbReference>
<keyword evidence="2 11" id="KW-0808">Transferase</keyword>